<gene>
    <name evidence="2" type="ORF">R70211_02518</name>
</gene>
<protein>
    <recommendedName>
        <fullName evidence="4">Transposase InsH N-terminal domain-containing protein</fullName>
    </recommendedName>
</protein>
<accession>A0A9N8QWQ4</accession>
<feature type="region of interest" description="Disordered" evidence="1">
    <location>
        <begin position="62"/>
        <end position="84"/>
    </location>
</feature>
<evidence type="ECO:0000313" key="3">
    <source>
        <dbReference type="Proteomes" id="UP000675121"/>
    </source>
</evidence>
<organism evidence="2 3">
    <name type="scientific">Paraburkholderia domus</name>
    <dbReference type="NCBI Taxonomy" id="2793075"/>
    <lineage>
        <taxon>Bacteria</taxon>
        <taxon>Pseudomonadati</taxon>
        <taxon>Pseudomonadota</taxon>
        <taxon>Betaproteobacteria</taxon>
        <taxon>Burkholderiales</taxon>
        <taxon>Burkholderiaceae</taxon>
        <taxon>Paraburkholderia</taxon>
    </lineage>
</organism>
<evidence type="ECO:0008006" key="4">
    <source>
        <dbReference type="Google" id="ProtNLM"/>
    </source>
</evidence>
<comment type="caution">
    <text evidence="2">The sequence shown here is derived from an EMBL/GenBank/DDBJ whole genome shotgun (WGS) entry which is preliminary data.</text>
</comment>
<dbReference type="Proteomes" id="UP000675121">
    <property type="component" value="Unassembled WGS sequence"/>
</dbReference>
<proteinExistence type="predicted"/>
<reference evidence="2" key="1">
    <citation type="submission" date="2021-02" db="EMBL/GenBank/DDBJ databases">
        <authorList>
            <person name="Vanwijnsberghe S."/>
        </authorList>
    </citation>
    <scope>NUCLEOTIDE SEQUENCE</scope>
    <source>
        <strain evidence="2">R-70211</strain>
    </source>
</reference>
<name>A0A9N8QWQ4_9BURK</name>
<evidence type="ECO:0000313" key="2">
    <source>
        <dbReference type="EMBL" id="CAE6887783.1"/>
    </source>
</evidence>
<dbReference type="EMBL" id="CAJNAS010000006">
    <property type="protein sequence ID" value="CAE6887783.1"/>
    <property type="molecule type" value="Genomic_DNA"/>
</dbReference>
<sequence length="84" mass="9378">MLIHFIQHWLNLADLACEEATYDNASLRRFVGITRAAKLCRTPARSSMMVELGRYRREHGLPVLPSPAEDAPRCSCPSAGHASR</sequence>
<keyword evidence="3" id="KW-1185">Reference proteome</keyword>
<evidence type="ECO:0000256" key="1">
    <source>
        <dbReference type="SAM" id="MobiDB-lite"/>
    </source>
</evidence>
<dbReference type="AlphaFoldDB" id="A0A9N8QWQ4"/>